<evidence type="ECO:0000313" key="2">
    <source>
        <dbReference type="EMBL" id="EIC03015.1"/>
    </source>
</evidence>
<comment type="caution">
    <text evidence="2">The sequence shown here is derived from an EMBL/GenBank/DDBJ whole genome shotgun (WGS) entry which is preliminary data.</text>
</comment>
<reference evidence="2 3" key="1">
    <citation type="submission" date="2011-09" db="EMBL/GenBank/DDBJ databases">
        <title>The draft genome of Treponema saccharophilum DSM 2985.</title>
        <authorList>
            <consortium name="US DOE Joint Genome Institute (JGI-PGF)"/>
            <person name="Lucas S."/>
            <person name="Copeland A."/>
            <person name="Lapidus A."/>
            <person name="Glavina del Rio T."/>
            <person name="Dalin E."/>
            <person name="Tice H."/>
            <person name="Bruce D."/>
            <person name="Goodwin L."/>
            <person name="Pitluck S."/>
            <person name="Peters L."/>
            <person name="Kyrpides N."/>
            <person name="Mavromatis K."/>
            <person name="Ivanova N."/>
            <person name="Markowitz V."/>
            <person name="Cheng J.-F."/>
            <person name="Hugenholtz P."/>
            <person name="Woyke T."/>
            <person name="Wu D."/>
            <person name="Gronow S."/>
            <person name="Wellnitz S."/>
            <person name="Brambilla E."/>
            <person name="Klenk H.-P."/>
            <person name="Eisen J.A."/>
        </authorList>
    </citation>
    <scope>NUCLEOTIDE SEQUENCE [LARGE SCALE GENOMIC DNA]</scope>
    <source>
        <strain evidence="2 3">DSM 2985</strain>
    </source>
</reference>
<keyword evidence="1" id="KW-1133">Transmembrane helix</keyword>
<sequence>MKKLPSSILNLLLAIGVVFILVGIFFAFQFVGGDDVELRFLSAAIPVAGAALVYVALAFRHNAFVFFSGIYLFLVGVLWLVVSAFPGGISVIRLWPAGLVLCAVSLFLTSLFRYRRLRCVYAFPGAFLFAFGGVCLLFSFDVVKIPFVNFMSKWWPLMLIVFGGILVSIFLYQQTPGNKFPYDGGEADSEQDGACS</sequence>
<feature type="transmembrane region" description="Helical" evidence="1">
    <location>
        <begin position="12"/>
        <end position="32"/>
    </location>
</feature>
<feature type="transmembrane region" description="Helical" evidence="1">
    <location>
        <begin position="119"/>
        <end position="142"/>
    </location>
</feature>
<keyword evidence="1" id="KW-0812">Transmembrane</keyword>
<accession>H7EH95</accession>
<evidence type="ECO:0008006" key="4">
    <source>
        <dbReference type="Google" id="ProtNLM"/>
    </source>
</evidence>
<feature type="transmembrane region" description="Helical" evidence="1">
    <location>
        <begin position="38"/>
        <end position="57"/>
    </location>
</feature>
<dbReference type="OrthoDB" id="360461at2"/>
<feature type="transmembrane region" description="Helical" evidence="1">
    <location>
        <begin position="154"/>
        <end position="172"/>
    </location>
</feature>
<dbReference type="PATRIC" id="fig|907348.3.peg.153"/>
<evidence type="ECO:0000256" key="1">
    <source>
        <dbReference type="SAM" id="Phobius"/>
    </source>
</evidence>
<keyword evidence="3" id="KW-1185">Reference proteome</keyword>
<dbReference type="AlphaFoldDB" id="H7EH95"/>
<gene>
    <name evidence="2" type="ORF">TresaDRAFT_2469</name>
</gene>
<proteinExistence type="predicted"/>
<organism evidence="2 3">
    <name type="scientific">Treponema saccharophilum DSM 2985</name>
    <dbReference type="NCBI Taxonomy" id="907348"/>
    <lineage>
        <taxon>Bacteria</taxon>
        <taxon>Pseudomonadati</taxon>
        <taxon>Spirochaetota</taxon>
        <taxon>Spirochaetia</taxon>
        <taxon>Spirochaetales</taxon>
        <taxon>Treponemataceae</taxon>
        <taxon>Treponema</taxon>
    </lineage>
</organism>
<dbReference type="EMBL" id="AGRW01000025">
    <property type="protein sequence ID" value="EIC03015.1"/>
    <property type="molecule type" value="Genomic_DNA"/>
</dbReference>
<dbReference type="STRING" id="907348.TresaDRAFT_2469"/>
<evidence type="ECO:0000313" key="3">
    <source>
        <dbReference type="Proteomes" id="UP000003571"/>
    </source>
</evidence>
<feature type="transmembrane region" description="Helical" evidence="1">
    <location>
        <begin position="94"/>
        <end position="112"/>
    </location>
</feature>
<dbReference type="Proteomes" id="UP000003571">
    <property type="component" value="Unassembled WGS sequence"/>
</dbReference>
<protein>
    <recommendedName>
        <fullName evidence="4">DUF5668 domain-containing protein</fullName>
    </recommendedName>
</protein>
<dbReference type="RefSeq" id="WP_002701914.1">
    <property type="nucleotide sequence ID" value="NZ_AGRW01000025.1"/>
</dbReference>
<feature type="transmembrane region" description="Helical" evidence="1">
    <location>
        <begin position="64"/>
        <end position="82"/>
    </location>
</feature>
<name>H7EH95_9SPIR</name>
<keyword evidence="1" id="KW-0472">Membrane</keyword>